<dbReference type="InterPro" id="IPR025110">
    <property type="entry name" value="AMP-bd_C"/>
</dbReference>
<sequence>MNTSPLGEFDILDSVLSAVVERWAAYDPDRVCIVQDDGLEVTYRELDQRASAVAAALRDRGVGAGDRVMTLVPNDVRAVYVMLGLSKIGAVEVPINPGLVGASLRHVLHDAAPKAAVIDARRRDAIEEALPEGNCGLIVEVLPECGMPATGPDVLDTIIASAGAAVRTSALGPDTASIMYTSGTTGLPKGAVLPHRATVRMGERTVRALRLTPDDTLITVLPLFHGGGKYMNVGACLLSGTRLVVVRKFSASNFWEQARRHRATVAHMVVSMAHFLLAQPESPEDRTNDITRALIVPAPQTMISAFAQRFDIPIFEMYGATEINIPILNSADGAVPHGSCGRPVEPYRVRIVDEYDRELPPGEVGELCISCEEPWAMSSGYWNQPEETLKVIRNFWFHTGDAGRVDENGYVYYVDRLKEMIRRRGENISPRTVEDAVNTITGVVECGAYPVPSEFGEDEIAVAVVSEPGRPPSLDEIATVCAESLPRFAIPRYVRFVDELPKTETAKVQKYKLRQQGLADAAELPQLTKQGAQQ</sequence>
<dbReference type="RefSeq" id="WP_308478273.1">
    <property type="nucleotide sequence ID" value="NZ_OY726397.1"/>
</dbReference>
<dbReference type="EMBL" id="OY726397">
    <property type="protein sequence ID" value="CAJ1505004.1"/>
    <property type="molecule type" value="Genomic_DNA"/>
</dbReference>
<proteinExistence type="inferred from homology"/>
<dbReference type="InterPro" id="IPR000873">
    <property type="entry name" value="AMP-dep_synth/lig_dom"/>
</dbReference>
<dbReference type="Proteomes" id="UP001190465">
    <property type="component" value="Chromosome"/>
</dbReference>
<dbReference type="InterPro" id="IPR045851">
    <property type="entry name" value="AMP-bd_C_sf"/>
</dbReference>
<dbReference type="Pfam" id="PF13193">
    <property type="entry name" value="AMP-binding_C"/>
    <property type="match status" value="1"/>
</dbReference>
<dbReference type="PROSITE" id="PS00455">
    <property type="entry name" value="AMP_BINDING"/>
    <property type="match status" value="1"/>
</dbReference>
<dbReference type="Pfam" id="PF00501">
    <property type="entry name" value="AMP-binding"/>
    <property type="match status" value="1"/>
</dbReference>
<keyword evidence="2" id="KW-0436">Ligase</keyword>
<evidence type="ECO:0000313" key="5">
    <source>
        <dbReference type="EMBL" id="CAJ1505004.1"/>
    </source>
</evidence>
<dbReference type="Gene3D" id="3.40.50.12780">
    <property type="entry name" value="N-terminal domain of ligase-like"/>
    <property type="match status" value="1"/>
</dbReference>
<dbReference type="SUPFAM" id="SSF56801">
    <property type="entry name" value="Acetyl-CoA synthetase-like"/>
    <property type="match status" value="1"/>
</dbReference>
<dbReference type="InterPro" id="IPR020845">
    <property type="entry name" value="AMP-binding_CS"/>
</dbReference>
<dbReference type="Gene3D" id="3.30.300.30">
    <property type="match status" value="1"/>
</dbReference>
<evidence type="ECO:0000256" key="2">
    <source>
        <dbReference type="ARBA" id="ARBA00022598"/>
    </source>
</evidence>
<gene>
    <name evidence="5" type="ORF">MU0053_002826</name>
</gene>
<reference evidence="5 6" key="1">
    <citation type="submission" date="2023-08" db="EMBL/GenBank/DDBJ databases">
        <authorList>
            <person name="Folkvardsen B D."/>
            <person name="Norman A."/>
        </authorList>
    </citation>
    <scope>NUCLEOTIDE SEQUENCE [LARGE SCALE GENOMIC DNA]</scope>
    <source>
        <strain evidence="5 6">Mu0053</strain>
    </source>
</reference>
<comment type="similarity">
    <text evidence="1">Belongs to the ATP-dependent AMP-binding enzyme family.</text>
</comment>
<name>A0ABM9LUM7_9MYCO</name>
<accession>A0ABM9LUM7</accession>
<feature type="domain" description="AMP-dependent synthetase/ligase" evidence="3">
    <location>
        <begin position="21"/>
        <end position="382"/>
    </location>
</feature>
<dbReference type="PANTHER" id="PTHR43201:SF5">
    <property type="entry name" value="MEDIUM-CHAIN ACYL-COA LIGASE ACSF2, MITOCHONDRIAL"/>
    <property type="match status" value="1"/>
</dbReference>
<dbReference type="PANTHER" id="PTHR43201">
    <property type="entry name" value="ACYL-COA SYNTHETASE"/>
    <property type="match status" value="1"/>
</dbReference>
<protein>
    <submittedName>
        <fullName evidence="5">AMP-binding protein</fullName>
    </submittedName>
</protein>
<dbReference type="InterPro" id="IPR042099">
    <property type="entry name" value="ANL_N_sf"/>
</dbReference>
<evidence type="ECO:0000313" key="6">
    <source>
        <dbReference type="Proteomes" id="UP001190465"/>
    </source>
</evidence>
<evidence type="ECO:0000259" key="4">
    <source>
        <dbReference type="Pfam" id="PF13193"/>
    </source>
</evidence>
<evidence type="ECO:0000256" key="1">
    <source>
        <dbReference type="ARBA" id="ARBA00006432"/>
    </source>
</evidence>
<feature type="domain" description="AMP-binding enzyme C-terminal" evidence="4">
    <location>
        <begin position="433"/>
        <end position="507"/>
    </location>
</feature>
<organism evidence="5 6">
    <name type="scientific">[Mycobacterium] burgundiense</name>
    <dbReference type="NCBI Taxonomy" id="3064286"/>
    <lineage>
        <taxon>Bacteria</taxon>
        <taxon>Bacillati</taxon>
        <taxon>Actinomycetota</taxon>
        <taxon>Actinomycetes</taxon>
        <taxon>Mycobacteriales</taxon>
        <taxon>Mycobacteriaceae</taxon>
        <taxon>Mycolicibacterium</taxon>
    </lineage>
</organism>
<evidence type="ECO:0000259" key="3">
    <source>
        <dbReference type="Pfam" id="PF00501"/>
    </source>
</evidence>
<keyword evidence="6" id="KW-1185">Reference proteome</keyword>